<dbReference type="Pfam" id="PF03371">
    <property type="entry name" value="PRP38"/>
    <property type="match status" value="1"/>
</dbReference>
<dbReference type="GO" id="GO:0005681">
    <property type="term" value="C:spliceosomal complex"/>
    <property type="evidence" value="ECO:0007669"/>
    <property type="project" value="UniProtKB-KW"/>
</dbReference>
<comment type="function">
    <text evidence="7">Required for pre-mRNA splicing.</text>
</comment>
<organism evidence="9 10">
    <name type="scientific">Lachnellula willkommii</name>
    <dbReference type="NCBI Taxonomy" id="215461"/>
    <lineage>
        <taxon>Eukaryota</taxon>
        <taxon>Fungi</taxon>
        <taxon>Dikarya</taxon>
        <taxon>Ascomycota</taxon>
        <taxon>Pezizomycotina</taxon>
        <taxon>Leotiomycetes</taxon>
        <taxon>Helotiales</taxon>
        <taxon>Lachnaceae</taxon>
        <taxon>Lachnellula</taxon>
    </lineage>
</organism>
<feature type="region of interest" description="Disordered" evidence="8">
    <location>
        <begin position="1"/>
        <end position="28"/>
    </location>
</feature>
<proteinExistence type="inferred from homology"/>
<keyword evidence="6 7" id="KW-0539">Nucleus</keyword>
<dbReference type="EMBL" id="QGML01001716">
    <property type="protein sequence ID" value="TVY88472.1"/>
    <property type="molecule type" value="Genomic_DNA"/>
</dbReference>
<feature type="compositionally biased region" description="Basic and acidic residues" evidence="8">
    <location>
        <begin position="234"/>
        <end position="254"/>
    </location>
</feature>
<evidence type="ECO:0000256" key="6">
    <source>
        <dbReference type="ARBA" id="ARBA00023242"/>
    </source>
</evidence>
<evidence type="ECO:0000256" key="3">
    <source>
        <dbReference type="ARBA" id="ARBA00022664"/>
    </source>
</evidence>
<dbReference type="AlphaFoldDB" id="A0A559M693"/>
<dbReference type="InterPro" id="IPR005037">
    <property type="entry name" value="PRP38"/>
</dbReference>
<feature type="compositionally biased region" description="Polar residues" evidence="8">
    <location>
        <begin position="17"/>
        <end position="27"/>
    </location>
</feature>
<comment type="caution">
    <text evidence="9">The sequence shown here is derived from an EMBL/GenBank/DDBJ whole genome shotgun (WGS) entry which is preliminary data.</text>
</comment>
<dbReference type="GO" id="GO:0000398">
    <property type="term" value="P:mRNA splicing, via spliceosome"/>
    <property type="evidence" value="ECO:0007669"/>
    <property type="project" value="UniProtKB-UniRule"/>
</dbReference>
<evidence type="ECO:0000256" key="4">
    <source>
        <dbReference type="ARBA" id="ARBA00022728"/>
    </source>
</evidence>
<keyword evidence="4 7" id="KW-0747">Spliceosome</keyword>
<dbReference type="PANTHER" id="PTHR23142">
    <property type="entry name" value="PRE-MRNA-SPLICING FACTOR 38A-RELATED"/>
    <property type="match status" value="1"/>
</dbReference>
<feature type="compositionally biased region" description="Basic and acidic residues" evidence="8">
    <location>
        <begin position="262"/>
        <end position="272"/>
    </location>
</feature>
<keyword evidence="10" id="KW-1185">Reference proteome</keyword>
<evidence type="ECO:0000256" key="2">
    <source>
        <dbReference type="ARBA" id="ARBA00006164"/>
    </source>
</evidence>
<evidence type="ECO:0000256" key="7">
    <source>
        <dbReference type="RuleBase" id="RU367025"/>
    </source>
</evidence>
<feature type="compositionally biased region" description="Basic and acidic residues" evidence="8">
    <location>
        <begin position="1"/>
        <end position="16"/>
    </location>
</feature>
<comment type="similarity">
    <text evidence="2 7">Belongs to the PRP38 family.</text>
</comment>
<protein>
    <recommendedName>
        <fullName evidence="7">Pre-mRNA-splicing factor 38</fullName>
    </recommendedName>
</protein>
<feature type="region of interest" description="Disordered" evidence="8">
    <location>
        <begin position="210"/>
        <end position="272"/>
    </location>
</feature>
<keyword evidence="5 7" id="KW-0508">mRNA splicing</keyword>
<name>A0A559M693_9HELO</name>
<evidence type="ECO:0000313" key="9">
    <source>
        <dbReference type="EMBL" id="TVY88472.1"/>
    </source>
</evidence>
<keyword evidence="3 7" id="KW-0507">mRNA processing</keyword>
<evidence type="ECO:0000256" key="8">
    <source>
        <dbReference type="SAM" id="MobiDB-lite"/>
    </source>
</evidence>
<comment type="subcellular location">
    <subcellularLocation>
        <location evidence="1 7">Nucleus</location>
    </subcellularLocation>
</comment>
<evidence type="ECO:0000313" key="10">
    <source>
        <dbReference type="Proteomes" id="UP000315522"/>
    </source>
</evidence>
<reference evidence="9 10" key="1">
    <citation type="submission" date="2018-05" db="EMBL/GenBank/DDBJ databases">
        <title>Genome sequencing and assembly of the regulated plant pathogen Lachnellula willkommii and related sister species for the development of diagnostic species identification markers.</title>
        <authorList>
            <person name="Giroux E."/>
            <person name="Bilodeau G."/>
        </authorList>
    </citation>
    <scope>NUCLEOTIDE SEQUENCE [LARGE SCALE GENOMIC DNA]</scope>
    <source>
        <strain evidence="9 10">CBS 172.35</strain>
    </source>
</reference>
<evidence type="ECO:0000256" key="1">
    <source>
        <dbReference type="ARBA" id="ARBA00004123"/>
    </source>
</evidence>
<evidence type="ECO:0000256" key="5">
    <source>
        <dbReference type="ARBA" id="ARBA00023187"/>
    </source>
</evidence>
<dbReference type="Proteomes" id="UP000315522">
    <property type="component" value="Unassembled WGS sequence"/>
</dbReference>
<accession>A0A559M693</accession>
<gene>
    <name evidence="9" type="primary">Prp38</name>
    <name evidence="9" type="ORF">LAWI1_G004925</name>
</gene>
<sequence>MTTHRADEKRFLDDRGTSSTLTPNGLNPATIMEKPVRERIIDSYYYKDSCFGLNEAVLVDRVVADVSFIGGTYGSSQRPSPFLCLAFKLLQLAPDDAVLREYLEYGGEKFKYLRALACFYVRMTRRAKDVYGMLEPFLEDRRKLKRRTRMGSSLTFVDQFVDDLLTKERVCATSLWKMPNREILEDMEVLEPRVSPLGDIEDLLESDVEEVDADGNKVGSGREESPGSEFGEVTPERDSREPEGLGKEGEKNDQVEAESMDVDGHENGEVVE</sequence>